<feature type="non-terminal residue" evidence="1">
    <location>
        <position position="54"/>
    </location>
</feature>
<comment type="caution">
    <text evidence="1">The sequence shown here is derived from an EMBL/GenBank/DDBJ whole genome shotgun (WGS) entry which is preliminary data.</text>
</comment>
<name>X0U4H2_9ZZZZ</name>
<reference evidence="1" key="1">
    <citation type="journal article" date="2014" name="Front. Microbiol.">
        <title>High frequency of phylogenetically diverse reductive dehalogenase-homologous genes in deep subseafloor sedimentary metagenomes.</title>
        <authorList>
            <person name="Kawai M."/>
            <person name="Futagami T."/>
            <person name="Toyoda A."/>
            <person name="Takaki Y."/>
            <person name="Nishi S."/>
            <person name="Hori S."/>
            <person name="Arai W."/>
            <person name="Tsubouchi T."/>
            <person name="Morono Y."/>
            <person name="Uchiyama I."/>
            <person name="Ito T."/>
            <person name="Fujiyama A."/>
            <person name="Inagaki F."/>
            <person name="Takami H."/>
        </authorList>
    </citation>
    <scope>NUCLEOTIDE SEQUENCE</scope>
    <source>
        <strain evidence="1">Expedition CK06-06</strain>
    </source>
</reference>
<evidence type="ECO:0000313" key="1">
    <source>
        <dbReference type="EMBL" id="GAG00649.1"/>
    </source>
</evidence>
<gene>
    <name evidence="1" type="ORF">S01H1_43519</name>
</gene>
<organism evidence="1">
    <name type="scientific">marine sediment metagenome</name>
    <dbReference type="NCBI Taxonomy" id="412755"/>
    <lineage>
        <taxon>unclassified sequences</taxon>
        <taxon>metagenomes</taxon>
        <taxon>ecological metagenomes</taxon>
    </lineage>
</organism>
<sequence>MPNRTKRVRFLVGVASTSFSYAPWEEVDAGALGQIDAEEAARYVAAGVAEWVAT</sequence>
<proteinExistence type="predicted"/>
<dbReference type="AlphaFoldDB" id="X0U4H2"/>
<protein>
    <submittedName>
        <fullName evidence="1">Uncharacterized protein</fullName>
    </submittedName>
</protein>
<accession>X0U4H2</accession>
<dbReference type="EMBL" id="BARS01027729">
    <property type="protein sequence ID" value="GAG00649.1"/>
    <property type="molecule type" value="Genomic_DNA"/>
</dbReference>